<proteinExistence type="predicted"/>
<keyword evidence="11 14" id="KW-1133">Transmembrane helix</keyword>
<dbReference type="InterPro" id="IPR036890">
    <property type="entry name" value="HATPase_C_sf"/>
</dbReference>
<evidence type="ECO:0000256" key="10">
    <source>
        <dbReference type="ARBA" id="ARBA00022840"/>
    </source>
</evidence>
<dbReference type="EMBL" id="LGRV01000004">
    <property type="protein sequence ID" value="KOS67155.1"/>
    <property type="molecule type" value="Genomic_DNA"/>
</dbReference>
<evidence type="ECO:0000256" key="14">
    <source>
        <dbReference type="SAM" id="Phobius"/>
    </source>
</evidence>
<evidence type="ECO:0000256" key="12">
    <source>
        <dbReference type="ARBA" id="ARBA00023012"/>
    </source>
</evidence>
<evidence type="ECO:0000256" key="1">
    <source>
        <dbReference type="ARBA" id="ARBA00000085"/>
    </source>
</evidence>
<evidence type="ECO:0000313" key="18">
    <source>
        <dbReference type="Proteomes" id="UP000050668"/>
    </source>
</evidence>
<dbReference type="SMART" id="SM00388">
    <property type="entry name" value="HisKA"/>
    <property type="match status" value="1"/>
</dbReference>
<keyword evidence="18" id="KW-1185">Reference proteome</keyword>
<keyword evidence="4" id="KW-1003">Cell membrane</keyword>
<sequence>MRKLSLKLGTIFFVILFCIETLMMFFLHASLADSRVEEELISLQARGNSHRTILERNFDRETLSHVALMESVDSTDVVIINNEGKILTTSGPQDNIEDYLKKLNTPVPYMGQTLEGNWEEVAFISTISPIKDGQTTVGYVLMLQNTDSIHMLMERLNKHFLLVGMISGLVTILIIIILSRKLAKPLIQMKEATLKMSKGDFTVTLAKSGKDELGDLSNAIQLLADDLKYVKQERKEFLSSIAHELRTPLTFIKGYTDILYKRNLSEEDKKKYLAIIIEETNRLSHLIKDLFDLAKMDENAFVIEKERLDAKLFLGNIETKLSPAFQEKQINFYVHCEESITIIADSLRLEQVIINLLDNALKYCTVGDTAVVTAKCINQEIQIIIEDTGKGISKKDLPYIFDRLYRVEKSRARALGGSGLGLAIVKELVHAHDGEIKVHSEENRGTTFVLTFRGAGNNENIVTNR</sequence>
<dbReference type="GO" id="GO:0016301">
    <property type="term" value="F:kinase activity"/>
    <property type="evidence" value="ECO:0007669"/>
    <property type="project" value="UniProtKB-KW"/>
</dbReference>
<feature type="transmembrane region" description="Helical" evidence="14">
    <location>
        <begin position="160"/>
        <end position="179"/>
    </location>
</feature>
<feature type="domain" description="Histidine kinase" evidence="15">
    <location>
        <begin position="240"/>
        <end position="456"/>
    </location>
</feature>
<dbReference type="PANTHER" id="PTHR45528">
    <property type="entry name" value="SENSOR HISTIDINE KINASE CPXA"/>
    <property type="match status" value="1"/>
</dbReference>
<dbReference type="SMART" id="SM00387">
    <property type="entry name" value="HATPase_c"/>
    <property type="match status" value="1"/>
</dbReference>
<dbReference type="SUPFAM" id="SSF55874">
    <property type="entry name" value="ATPase domain of HSP90 chaperone/DNA topoisomerase II/histidine kinase"/>
    <property type="match status" value="1"/>
</dbReference>
<dbReference type="PRINTS" id="PR00344">
    <property type="entry name" value="BCTRLSENSOR"/>
</dbReference>
<dbReference type="InterPro" id="IPR003594">
    <property type="entry name" value="HATPase_dom"/>
</dbReference>
<evidence type="ECO:0000256" key="2">
    <source>
        <dbReference type="ARBA" id="ARBA00004651"/>
    </source>
</evidence>
<dbReference type="InterPro" id="IPR050398">
    <property type="entry name" value="HssS/ArlS-like"/>
</dbReference>
<evidence type="ECO:0000313" key="17">
    <source>
        <dbReference type="EMBL" id="KOS67155.1"/>
    </source>
</evidence>
<evidence type="ECO:0000256" key="4">
    <source>
        <dbReference type="ARBA" id="ARBA00022475"/>
    </source>
</evidence>
<keyword evidence="5" id="KW-0597">Phosphoprotein</keyword>
<gene>
    <name evidence="17" type="ORF">AEA09_15005</name>
</gene>
<dbReference type="CDD" id="cd06225">
    <property type="entry name" value="HAMP"/>
    <property type="match status" value="1"/>
</dbReference>
<dbReference type="Pfam" id="PF00512">
    <property type="entry name" value="HisKA"/>
    <property type="match status" value="1"/>
</dbReference>
<dbReference type="EC" id="2.7.13.3" evidence="3"/>
<dbReference type="PANTHER" id="PTHR45528:SF1">
    <property type="entry name" value="SENSOR HISTIDINE KINASE CPXA"/>
    <property type="match status" value="1"/>
</dbReference>
<dbReference type="Gene3D" id="1.10.287.130">
    <property type="match status" value="1"/>
</dbReference>
<dbReference type="Proteomes" id="UP000050668">
    <property type="component" value="Unassembled WGS sequence"/>
</dbReference>
<protein>
    <recommendedName>
        <fullName evidence="3">histidine kinase</fullName>
        <ecNumber evidence="3">2.7.13.3</ecNumber>
    </recommendedName>
</protein>
<dbReference type="Gene3D" id="3.30.565.10">
    <property type="entry name" value="Histidine kinase-like ATPase, C-terminal domain"/>
    <property type="match status" value="1"/>
</dbReference>
<keyword evidence="12" id="KW-0902">Two-component regulatory system</keyword>
<dbReference type="Pfam" id="PF02518">
    <property type="entry name" value="HATPase_c"/>
    <property type="match status" value="1"/>
</dbReference>
<evidence type="ECO:0000256" key="8">
    <source>
        <dbReference type="ARBA" id="ARBA00022741"/>
    </source>
</evidence>
<dbReference type="CDD" id="cd00082">
    <property type="entry name" value="HisKA"/>
    <property type="match status" value="1"/>
</dbReference>
<keyword evidence="8" id="KW-0547">Nucleotide-binding</keyword>
<keyword evidence="10" id="KW-0067">ATP-binding</keyword>
<dbReference type="SMART" id="SM00304">
    <property type="entry name" value="HAMP"/>
    <property type="match status" value="1"/>
</dbReference>
<feature type="domain" description="HAMP" evidence="16">
    <location>
        <begin position="180"/>
        <end position="232"/>
    </location>
</feature>
<dbReference type="InterPro" id="IPR003661">
    <property type="entry name" value="HisK_dim/P_dom"/>
</dbReference>
<accession>A0ABR5JYD3</accession>
<comment type="caution">
    <text evidence="17">The sequence shown here is derived from an EMBL/GenBank/DDBJ whole genome shotgun (WGS) entry which is preliminary data.</text>
</comment>
<evidence type="ECO:0000259" key="15">
    <source>
        <dbReference type="PROSITE" id="PS50109"/>
    </source>
</evidence>
<name>A0ABR5JYD3_9BACI</name>
<keyword evidence="7 14" id="KW-0812">Transmembrane</keyword>
<dbReference type="InterPro" id="IPR003660">
    <property type="entry name" value="HAMP_dom"/>
</dbReference>
<dbReference type="SUPFAM" id="SSF47384">
    <property type="entry name" value="Homodimeric domain of signal transducing histidine kinase"/>
    <property type="match status" value="1"/>
</dbReference>
<dbReference type="InterPro" id="IPR004358">
    <property type="entry name" value="Sig_transdc_His_kin-like_C"/>
</dbReference>
<keyword evidence="13 14" id="KW-0472">Membrane</keyword>
<dbReference type="PROSITE" id="PS50109">
    <property type="entry name" value="HIS_KIN"/>
    <property type="match status" value="1"/>
</dbReference>
<comment type="subcellular location">
    <subcellularLocation>
        <location evidence="2">Cell membrane</location>
        <topology evidence="2">Multi-pass membrane protein</topology>
    </subcellularLocation>
</comment>
<evidence type="ECO:0000256" key="7">
    <source>
        <dbReference type="ARBA" id="ARBA00022692"/>
    </source>
</evidence>
<dbReference type="Pfam" id="PF00672">
    <property type="entry name" value="HAMP"/>
    <property type="match status" value="1"/>
</dbReference>
<reference evidence="18" key="1">
    <citation type="submission" date="2015-07" db="EMBL/GenBank/DDBJ databases">
        <title>Fjat-14205 dsm 2895.</title>
        <authorList>
            <person name="Liu B."/>
            <person name="Wang J."/>
            <person name="Zhu Y."/>
            <person name="Liu G."/>
            <person name="Chen Q."/>
            <person name="Chen Z."/>
            <person name="Lan J."/>
            <person name="Che J."/>
            <person name="Ge C."/>
            <person name="Shi H."/>
            <person name="Pan Z."/>
            <person name="Liu X."/>
        </authorList>
    </citation>
    <scope>NUCLEOTIDE SEQUENCE [LARGE SCALE GENOMIC DNA]</scope>
    <source>
        <strain evidence="18">DSM 25560</strain>
    </source>
</reference>
<evidence type="ECO:0000256" key="9">
    <source>
        <dbReference type="ARBA" id="ARBA00022777"/>
    </source>
</evidence>
<evidence type="ECO:0000256" key="3">
    <source>
        <dbReference type="ARBA" id="ARBA00012438"/>
    </source>
</evidence>
<comment type="catalytic activity">
    <reaction evidence="1">
        <text>ATP + protein L-histidine = ADP + protein N-phospho-L-histidine.</text>
        <dbReference type="EC" id="2.7.13.3"/>
    </reaction>
</comment>
<evidence type="ECO:0000256" key="13">
    <source>
        <dbReference type="ARBA" id="ARBA00023136"/>
    </source>
</evidence>
<organism evidence="17 18">
    <name type="scientific">Lysinibacillus contaminans</name>
    <dbReference type="NCBI Taxonomy" id="1293441"/>
    <lineage>
        <taxon>Bacteria</taxon>
        <taxon>Bacillati</taxon>
        <taxon>Bacillota</taxon>
        <taxon>Bacilli</taxon>
        <taxon>Bacillales</taxon>
        <taxon>Bacillaceae</taxon>
        <taxon>Lysinibacillus</taxon>
    </lineage>
</organism>
<evidence type="ECO:0000256" key="11">
    <source>
        <dbReference type="ARBA" id="ARBA00022989"/>
    </source>
</evidence>
<dbReference type="InterPro" id="IPR005467">
    <property type="entry name" value="His_kinase_dom"/>
</dbReference>
<dbReference type="Gene3D" id="6.10.340.10">
    <property type="match status" value="1"/>
</dbReference>
<evidence type="ECO:0000256" key="6">
    <source>
        <dbReference type="ARBA" id="ARBA00022679"/>
    </source>
</evidence>
<dbReference type="InterPro" id="IPR036097">
    <property type="entry name" value="HisK_dim/P_sf"/>
</dbReference>
<keyword evidence="9 17" id="KW-0418">Kinase</keyword>
<evidence type="ECO:0000256" key="5">
    <source>
        <dbReference type="ARBA" id="ARBA00022553"/>
    </source>
</evidence>
<evidence type="ECO:0000259" key="16">
    <source>
        <dbReference type="PROSITE" id="PS50885"/>
    </source>
</evidence>
<feature type="transmembrane region" description="Helical" evidence="14">
    <location>
        <begin position="6"/>
        <end position="27"/>
    </location>
</feature>
<dbReference type="PROSITE" id="PS50885">
    <property type="entry name" value="HAMP"/>
    <property type="match status" value="1"/>
</dbReference>
<dbReference type="SUPFAM" id="SSF158472">
    <property type="entry name" value="HAMP domain-like"/>
    <property type="match status" value="1"/>
</dbReference>
<keyword evidence="6" id="KW-0808">Transferase</keyword>
<dbReference type="RefSeq" id="WP_053584775.1">
    <property type="nucleotide sequence ID" value="NZ_LGRV01000004.1"/>
</dbReference>